<comment type="caution">
    <text evidence="3">The sequence shown here is derived from an EMBL/GenBank/DDBJ whole genome shotgun (WGS) entry which is preliminary data.</text>
</comment>
<feature type="transmembrane region" description="Helical" evidence="2">
    <location>
        <begin position="30"/>
        <end position="53"/>
    </location>
</feature>
<keyword evidence="2" id="KW-1133">Transmembrane helix</keyword>
<gene>
    <name evidence="3" type="ORF">GKE97_21000</name>
</gene>
<proteinExistence type="predicted"/>
<dbReference type="EMBL" id="WKPR01000030">
    <property type="protein sequence ID" value="MSB21960.1"/>
    <property type="molecule type" value="Genomic_DNA"/>
</dbReference>
<accession>A0A6I2RA49</accession>
<dbReference type="AlphaFoldDB" id="A0A6I2RA49"/>
<keyword evidence="2" id="KW-0812">Transmembrane</keyword>
<organism evidence="3 4">
    <name type="scientific">Flavonifractor plautii</name>
    <name type="common">Fusobacterium plautii</name>
    <dbReference type="NCBI Taxonomy" id="292800"/>
    <lineage>
        <taxon>Bacteria</taxon>
        <taxon>Bacillati</taxon>
        <taxon>Bacillota</taxon>
        <taxon>Clostridia</taxon>
        <taxon>Eubacteriales</taxon>
        <taxon>Oscillospiraceae</taxon>
        <taxon>Flavonifractor</taxon>
    </lineage>
</organism>
<keyword evidence="2" id="KW-0472">Membrane</keyword>
<protein>
    <submittedName>
        <fullName evidence="3">Uncharacterized protein</fullName>
    </submittedName>
</protein>
<feature type="compositionally biased region" description="Acidic residues" evidence="1">
    <location>
        <begin position="351"/>
        <end position="370"/>
    </location>
</feature>
<evidence type="ECO:0000256" key="2">
    <source>
        <dbReference type="SAM" id="Phobius"/>
    </source>
</evidence>
<dbReference type="RefSeq" id="WP_108981887.1">
    <property type="nucleotide sequence ID" value="NZ_JAQLWY010000042.1"/>
</dbReference>
<evidence type="ECO:0000313" key="4">
    <source>
        <dbReference type="Proteomes" id="UP000434475"/>
    </source>
</evidence>
<sequence length="380" mass="41930">MFDAQNDRRQEPLEDKPKASLADAKFKKQIAVIVAVAVLLIVGIIAGAVTAAMRGDLSILPDSSQDEGSGFLGLKNPGSLKDIDPTTKEELREEFEARPPVTENDIPTFEKNITRYLNEGDFSGLDNYLREQMSTYQTPSEEDEAIDDWSGRFPLLRSDTQIAINLVNKAIDVPAPQFQVFSDPETLAAAILWSPITMKIDAFLDWSSLILPAPAVGSSIQLSEYVYDKPQEKLAEISDSTDTQYYDVRSYNAVVTGHQVRVTVVMGPTGYWLPYSVQDIGGTLTSNNWTKAFLKNELEPNVPYHSDLDEVCYLSPPDGVPSREENPGWYNEEGVYIGPGSEFRPPIIEQPEGEWETPTEVEATAEDEATPSEGTATPAA</sequence>
<name>A0A6I2RA49_FLAPL</name>
<feature type="region of interest" description="Disordered" evidence="1">
    <location>
        <begin position="319"/>
        <end position="380"/>
    </location>
</feature>
<evidence type="ECO:0000256" key="1">
    <source>
        <dbReference type="SAM" id="MobiDB-lite"/>
    </source>
</evidence>
<evidence type="ECO:0000313" key="3">
    <source>
        <dbReference type="EMBL" id="MSB21960.1"/>
    </source>
</evidence>
<reference evidence="3 4" key="1">
    <citation type="journal article" date="2019" name="Nat. Med.">
        <title>A library of human gut bacterial isolates paired with longitudinal multiomics data enables mechanistic microbiome research.</title>
        <authorList>
            <person name="Poyet M."/>
            <person name="Groussin M."/>
            <person name="Gibbons S.M."/>
            <person name="Avila-Pacheco J."/>
            <person name="Jiang X."/>
            <person name="Kearney S.M."/>
            <person name="Perrotta A.R."/>
            <person name="Berdy B."/>
            <person name="Zhao S."/>
            <person name="Lieberman T.D."/>
            <person name="Swanson P.K."/>
            <person name="Smith M."/>
            <person name="Roesemann S."/>
            <person name="Alexander J.E."/>
            <person name="Rich S.A."/>
            <person name="Livny J."/>
            <person name="Vlamakis H."/>
            <person name="Clish C."/>
            <person name="Bullock K."/>
            <person name="Deik A."/>
            <person name="Scott J."/>
            <person name="Pierce K.A."/>
            <person name="Xavier R.J."/>
            <person name="Alm E.J."/>
        </authorList>
    </citation>
    <scope>NUCLEOTIDE SEQUENCE [LARGE SCALE GENOMIC DNA]</scope>
    <source>
        <strain evidence="3 4">BIOML-A2</strain>
    </source>
</reference>
<dbReference type="Proteomes" id="UP000434475">
    <property type="component" value="Unassembled WGS sequence"/>
</dbReference>